<keyword evidence="2" id="KW-0547">Nucleotide-binding</keyword>
<keyword evidence="3" id="KW-0067">ATP-binding</keyword>
<dbReference type="InterPro" id="IPR003959">
    <property type="entry name" value="ATPase_AAA_core"/>
</dbReference>
<name>A0A9W4CG91_9CYAN</name>
<dbReference type="KEGG" id="ppsu:NO713_01029"/>
<dbReference type="PANTHER" id="PTHR23073">
    <property type="entry name" value="26S PROTEASOME REGULATORY SUBUNIT"/>
    <property type="match status" value="1"/>
</dbReference>
<evidence type="ECO:0000313" key="6">
    <source>
        <dbReference type="Proteomes" id="UP001153719"/>
    </source>
</evidence>
<dbReference type="SMART" id="SM00382">
    <property type="entry name" value="AAA"/>
    <property type="match status" value="1"/>
</dbReference>
<proteinExistence type="inferred from homology"/>
<dbReference type="RefSeq" id="WP_254173163.1">
    <property type="nucleotide sequence ID" value="NZ_LR882967.1"/>
</dbReference>
<feature type="domain" description="AAA+ ATPase" evidence="4">
    <location>
        <begin position="118"/>
        <end position="251"/>
    </location>
</feature>
<sequence>MVSSKQLKRLFQAFKERDDNAFYRAAEALIADELIANHHALAQELQQALGRQPMKQITQNGLRLLPKDRRSGDDLVILEESFVDSTQVVLNQETKGKIERVLDEHRKRQELSKYGYLPKTKLLFWGLPGCGKTFTAKYLAHELGLPVGIVRLNAVISSFLGDTASHLHRVFNLANTTPMVLLLDEVDAVGKNRDDPNDVGELKRVVNSLLQAMDTFDSSKSVIIAASNHQYLLDPALWRRFDDLIEFPLPGKTEREIYLQRLLNGVNFDGSLEYIVKNMSSLSYADIQRITVEAIKTMILEGRENLKSQDISEQLKAFKKATFEAQAKNRNTL</sequence>
<dbReference type="CDD" id="cd19481">
    <property type="entry name" value="RecA-like_protease"/>
    <property type="match status" value="1"/>
</dbReference>
<evidence type="ECO:0000256" key="2">
    <source>
        <dbReference type="ARBA" id="ARBA00022741"/>
    </source>
</evidence>
<evidence type="ECO:0000256" key="3">
    <source>
        <dbReference type="ARBA" id="ARBA00022840"/>
    </source>
</evidence>
<reference evidence="5" key="1">
    <citation type="submission" date="2020-09" db="EMBL/GenBank/DDBJ databases">
        <authorList>
            <person name="Blom J."/>
        </authorList>
    </citation>
    <scope>NUCLEOTIDE SEQUENCE</scope>
    <source>
        <strain evidence="5">No.713</strain>
    </source>
</reference>
<comment type="similarity">
    <text evidence="1">Belongs to the AAA ATPase family.</text>
</comment>
<keyword evidence="6" id="KW-1185">Reference proteome</keyword>
<dbReference type="Gene3D" id="3.40.50.300">
    <property type="entry name" value="P-loop containing nucleotide triphosphate hydrolases"/>
    <property type="match status" value="1"/>
</dbReference>
<organism evidence="5 6">
    <name type="scientific">Planktothrix pseudagardhii</name>
    <dbReference type="NCBI Taxonomy" id="132604"/>
    <lineage>
        <taxon>Bacteria</taxon>
        <taxon>Bacillati</taxon>
        <taxon>Cyanobacteriota</taxon>
        <taxon>Cyanophyceae</taxon>
        <taxon>Oscillatoriophycideae</taxon>
        <taxon>Oscillatoriales</taxon>
        <taxon>Microcoleaceae</taxon>
        <taxon>Planktothrix</taxon>
    </lineage>
</organism>
<accession>A0A9W4CG91</accession>
<protein>
    <submittedName>
        <fullName evidence="5">AAA family ATPase y4kL</fullName>
    </submittedName>
</protein>
<dbReference type="InterPro" id="IPR050221">
    <property type="entry name" value="26S_Proteasome_ATPase"/>
</dbReference>
<evidence type="ECO:0000259" key="4">
    <source>
        <dbReference type="SMART" id="SM00382"/>
    </source>
</evidence>
<dbReference type="GO" id="GO:0016887">
    <property type="term" value="F:ATP hydrolysis activity"/>
    <property type="evidence" value="ECO:0007669"/>
    <property type="project" value="InterPro"/>
</dbReference>
<dbReference type="InterPro" id="IPR027417">
    <property type="entry name" value="P-loop_NTPase"/>
</dbReference>
<dbReference type="Pfam" id="PF00004">
    <property type="entry name" value="AAA"/>
    <property type="match status" value="1"/>
</dbReference>
<dbReference type="EMBL" id="LR882967">
    <property type="protein sequence ID" value="CAD5926836.1"/>
    <property type="molecule type" value="Genomic_DNA"/>
</dbReference>
<dbReference type="AlphaFoldDB" id="A0A9W4CG91"/>
<evidence type="ECO:0000256" key="1">
    <source>
        <dbReference type="ARBA" id="ARBA00006914"/>
    </source>
</evidence>
<dbReference type="GO" id="GO:0005524">
    <property type="term" value="F:ATP binding"/>
    <property type="evidence" value="ECO:0007669"/>
    <property type="project" value="UniProtKB-KW"/>
</dbReference>
<dbReference type="Proteomes" id="UP001153719">
    <property type="component" value="Chromosome"/>
</dbReference>
<gene>
    <name evidence="5" type="ORF">NO713_01029</name>
</gene>
<evidence type="ECO:0000313" key="5">
    <source>
        <dbReference type="EMBL" id="CAD5926836.1"/>
    </source>
</evidence>
<dbReference type="SUPFAM" id="SSF52540">
    <property type="entry name" value="P-loop containing nucleoside triphosphate hydrolases"/>
    <property type="match status" value="1"/>
</dbReference>
<dbReference type="InterPro" id="IPR003593">
    <property type="entry name" value="AAA+_ATPase"/>
</dbReference>